<sequence length="245" mass="26727">MSMRLTKGLVGATRLRPTAAPLPKLVPAINIAATRYQSTGTPAPVDPKEKAQSLLDALPGSSLISKTAIISSIAGLSVAAISSELYVVNEETLVAISLLTVFYGVARMGGPAYTAWATAQVNKIRDVLNNAREDHTRAVRDRIESVQQMGSVVEVTKGLFEVSKETARLEATAFELEQRTAFATEAKSVLDSWVRYEAQVKQRQQKELAESMIAKVNKELEDPKKLSQILAQSVQDVERIFSARK</sequence>
<dbReference type="SUPFAM" id="SSF161060">
    <property type="entry name" value="ATP synthase B chain-like"/>
    <property type="match status" value="1"/>
</dbReference>
<keyword evidence="7 10" id="KW-0496">Mitochondrion</keyword>
<keyword evidence="3 10" id="KW-0138">CF(0)</keyword>
<dbReference type="Proteomes" id="UP000006911">
    <property type="component" value="Unassembled WGS sequence"/>
</dbReference>
<dbReference type="PANTHER" id="PTHR12733:SF3">
    <property type="entry name" value="ATP SYNTHASE F(0) COMPLEX SUBUNIT B1, MITOCHONDRIAL"/>
    <property type="match status" value="1"/>
</dbReference>
<dbReference type="FunFam" id="1.20.5.2210:FF:000002">
    <property type="entry name" value="ATP synthase subunit 4 mitochondrial"/>
    <property type="match status" value="1"/>
</dbReference>
<protein>
    <recommendedName>
        <fullName evidence="10">ATP synthase subunit 4</fullName>
    </recommendedName>
</protein>
<accession>D5G7W2</accession>
<organism evidence="11 12">
    <name type="scientific">Tuber melanosporum (strain Mel28)</name>
    <name type="common">Perigord black truffle</name>
    <dbReference type="NCBI Taxonomy" id="656061"/>
    <lineage>
        <taxon>Eukaryota</taxon>
        <taxon>Fungi</taxon>
        <taxon>Dikarya</taxon>
        <taxon>Ascomycota</taxon>
        <taxon>Pezizomycotina</taxon>
        <taxon>Pezizomycetes</taxon>
        <taxon>Pezizales</taxon>
        <taxon>Tuberaceae</taxon>
        <taxon>Tuber</taxon>
    </lineage>
</organism>
<dbReference type="Gene3D" id="1.20.5.2210">
    <property type="match status" value="1"/>
</dbReference>
<evidence type="ECO:0000256" key="7">
    <source>
        <dbReference type="ARBA" id="ARBA00023128"/>
    </source>
</evidence>
<evidence type="ECO:0000256" key="1">
    <source>
        <dbReference type="ARBA" id="ARBA00007479"/>
    </source>
</evidence>
<dbReference type="KEGG" id="tml:GSTUM_00002677001"/>
<keyword evidence="4 10" id="KW-0375">Hydrogen ion transport</keyword>
<dbReference type="FunCoup" id="D5G7W2">
    <property type="interactions" value="434"/>
</dbReference>
<dbReference type="STRING" id="656061.D5G7W2"/>
<keyword evidence="2 10" id="KW-0813">Transport</keyword>
<evidence type="ECO:0000256" key="4">
    <source>
        <dbReference type="ARBA" id="ARBA00022781"/>
    </source>
</evidence>
<dbReference type="InterPro" id="IPR008688">
    <property type="entry name" value="ATP_synth_Bsub_B/MI25"/>
</dbReference>
<gene>
    <name evidence="11" type="ORF">GSTUM_00002677001</name>
</gene>
<evidence type="ECO:0000313" key="11">
    <source>
        <dbReference type="EMBL" id="CAZ80605.1"/>
    </source>
</evidence>
<reference evidence="11 12" key="1">
    <citation type="journal article" date="2010" name="Nature">
        <title>Perigord black truffle genome uncovers evolutionary origins and mechanisms of symbiosis.</title>
        <authorList>
            <person name="Martin F."/>
            <person name="Kohler A."/>
            <person name="Murat C."/>
            <person name="Balestrini R."/>
            <person name="Coutinho P.M."/>
            <person name="Jaillon O."/>
            <person name="Montanini B."/>
            <person name="Morin E."/>
            <person name="Noel B."/>
            <person name="Percudani R."/>
            <person name="Porcel B."/>
            <person name="Rubini A."/>
            <person name="Amicucci A."/>
            <person name="Amselem J."/>
            <person name="Anthouard V."/>
            <person name="Arcioni S."/>
            <person name="Artiguenave F."/>
            <person name="Aury J.M."/>
            <person name="Ballario P."/>
            <person name="Bolchi A."/>
            <person name="Brenna A."/>
            <person name="Brun A."/>
            <person name="Buee M."/>
            <person name="Cantarel B."/>
            <person name="Chevalier G."/>
            <person name="Couloux A."/>
            <person name="Da Silva C."/>
            <person name="Denoeud F."/>
            <person name="Duplessis S."/>
            <person name="Ghignone S."/>
            <person name="Hilselberger B."/>
            <person name="Iotti M."/>
            <person name="Marcais B."/>
            <person name="Mello A."/>
            <person name="Miranda M."/>
            <person name="Pacioni G."/>
            <person name="Quesneville H."/>
            <person name="Riccioni C."/>
            <person name="Ruotolo R."/>
            <person name="Splivallo R."/>
            <person name="Stocchi V."/>
            <person name="Tisserant E."/>
            <person name="Viscomi A.R."/>
            <person name="Zambonelli A."/>
            <person name="Zampieri E."/>
            <person name="Henrissat B."/>
            <person name="Lebrun M.H."/>
            <person name="Paolocci F."/>
            <person name="Bonfante P."/>
            <person name="Ottonello S."/>
            <person name="Wincker P."/>
        </authorList>
    </citation>
    <scope>NUCLEOTIDE SEQUENCE [LARGE SCALE GENOMIC DNA]</scope>
    <source>
        <strain evidence="11 12">Mel28</strain>
    </source>
</reference>
<comment type="function">
    <text evidence="10">Subunit b, of the mitochondrial membrane ATP synthase complex (F(1)F(0) ATP synthase or Complex V) that produces ATP from ADP in the presence of a proton gradient across the membrane which is generated by electron transport complexes of the respiratory chain. ATP synthase complex consist of a soluble F(1) head domain - the catalytic core - and a membrane F(1) domain - the membrane proton channel. These two domains are linked by a central stalk rotating inside the F(1) region and a stationary peripheral stalk. During catalysis, ATP synthesis in the catalytic domain of F(1) is coupled via a rotary mechanism of the central stalk subunits to proton translocation. In vivo, can only synthesize ATP although its ATP hydrolase activity can be activated artificially in vitro. Part of the complex F(0) domain. Part of the complex F(0) domain and the peripheric stalk, which acts as a stator to hold the catalytic alpha(3)beta(3) subcomplex and subunit a/ATP6 static relative to the rotary elements.</text>
</comment>
<dbReference type="eggNOG" id="KOG3976">
    <property type="taxonomic scope" value="Eukaryota"/>
</dbReference>
<keyword evidence="5 10" id="KW-0999">Mitochondrion inner membrane</keyword>
<evidence type="ECO:0000256" key="8">
    <source>
        <dbReference type="ARBA" id="ARBA00023136"/>
    </source>
</evidence>
<name>D5G7W2_TUBMM</name>
<evidence type="ECO:0000313" key="12">
    <source>
        <dbReference type="Proteomes" id="UP000006911"/>
    </source>
</evidence>
<dbReference type="InParanoid" id="D5G7W2"/>
<evidence type="ECO:0000256" key="3">
    <source>
        <dbReference type="ARBA" id="ARBA00022547"/>
    </source>
</evidence>
<comment type="similarity">
    <text evidence="1 10">Belongs to the eukaryotic ATPase B chain family.</text>
</comment>
<dbReference type="AlphaFoldDB" id="D5G7W2"/>
<evidence type="ECO:0000256" key="2">
    <source>
        <dbReference type="ARBA" id="ARBA00022448"/>
    </source>
</evidence>
<dbReference type="GO" id="GO:0045259">
    <property type="term" value="C:proton-transporting ATP synthase complex"/>
    <property type="evidence" value="ECO:0007669"/>
    <property type="project" value="UniProtKB-KW"/>
</dbReference>
<keyword evidence="6 10" id="KW-0406">Ion transport</keyword>
<dbReference type="GO" id="GO:0005743">
    <property type="term" value="C:mitochondrial inner membrane"/>
    <property type="evidence" value="ECO:0007669"/>
    <property type="project" value="UniProtKB-SubCell"/>
</dbReference>
<evidence type="ECO:0000256" key="6">
    <source>
        <dbReference type="ARBA" id="ARBA00023065"/>
    </source>
</evidence>
<dbReference type="Pfam" id="PF05405">
    <property type="entry name" value="Mt_ATP-synt_B"/>
    <property type="match status" value="1"/>
</dbReference>
<dbReference type="RefSeq" id="XP_002836414.1">
    <property type="nucleotide sequence ID" value="XM_002836368.1"/>
</dbReference>
<dbReference type="InterPro" id="IPR013837">
    <property type="entry name" value="ATP_synth_F0_suB"/>
</dbReference>
<dbReference type="EMBL" id="FN430032">
    <property type="protein sequence ID" value="CAZ80605.1"/>
    <property type="molecule type" value="Genomic_DNA"/>
</dbReference>
<comment type="subunit">
    <text evidence="9 10">F-type ATPases have 2 components, CF(1) - the catalytic core - and CF(0) - the membrane proton channel. In yeast, the dimeric form of ATP synthase consists of 17 polypeptides: alpha, beta, gamma, delta, epsilon, 4 (B), 5 (OSCP), 6 (A), 8, 9 (C), d, E (Tim11), f, g, h, i/j and k.</text>
</comment>
<comment type="subcellular location">
    <subcellularLocation>
        <location evidence="10">Mitochondrion</location>
    </subcellularLocation>
    <subcellularLocation>
        <location evidence="10">Mitochondrion inner membrane</location>
    </subcellularLocation>
</comment>
<proteinExistence type="inferred from homology"/>
<dbReference type="HOGENOM" id="CLU_077208_0_0_1"/>
<keyword evidence="8 10" id="KW-0472">Membrane</keyword>
<dbReference type="OMA" id="YTEWADG"/>
<dbReference type="PANTHER" id="PTHR12733">
    <property type="entry name" value="MITOCHONDRIAL ATP SYNTHASE B CHAIN"/>
    <property type="match status" value="1"/>
</dbReference>
<keyword evidence="12" id="KW-1185">Reference proteome</keyword>
<dbReference type="GO" id="GO:0046933">
    <property type="term" value="F:proton-transporting ATP synthase activity, rotational mechanism"/>
    <property type="evidence" value="ECO:0007669"/>
    <property type="project" value="TreeGrafter"/>
</dbReference>
<evidence type="ECO:0000256" key="9">
    <source>
        <dbReference type="ARBA" id="ARBA00062152"/>
    </source>
</evidence>
<evidence type="ECO:0000256" key="10">
    <source>
        <dbReference type="RuleBase" id="RU368017"/>
    </source>
</evidence>
<evidence type="ECO:0000256" key="5">
    <source>
        <dbReference type="ARBA" id="ARBA00022792"/>
    </source>
</evidence>
<dbReference type="GeneID" id="9181424"/>